<organism evidence="1 2">
    <name type="scientific">Streptomyces viridiviolaceus</name>
    <dbReference type="NCBI Taxonomy" id="68282"/>
    <lineage>
        <taxon>Bacteria</taxon>
        <taxon>Bacillati</taxon>
        <taxon>Actinomycetota</taxon>
        <taxon>Actinomycetes</taxon>
        <taxon>Kitasatosporales</taxon>
        <taxon>Streptomycetaceae</taxon>
        <taxon>Streptomyces</taxon>
    </lineage>
</organism>
<protein>
    <recommendedName>
        <fullName evidence="3">Secreted protein</fullName>
    </recommendedName>
</protein>
<proteinExistence type="predicted"/>
<evidence type="ECO:0008006" key="3">
    <source>
        <dbReference type="Google" id="ProtNLM"/>
    </source>
</evidence>
<name>A0ABW2DWL7_9ACTN</name>
<dbReference type="RefSeq" id="WP_189869803.1">
    <property type="nucleotide sequence ID" value="NZ_BMWA01000005.1"/>
</dbReference>
<comment type="caution">
    <text evidence="1">The sequence shown here is derived from an EMBL/GenBank/DDBJ whole genome shotgun (WGS) entry which is preliminary data.</text>
</comment>
<accession>A0ABW2DWL7</accession>
<gene>
    <name evidence="1" type="ORF">ACFQMH_04305</name>
</gene>
<evidence type="ECO:0000313" key="2">
    <source>
        <dbReference type="Proteomes" id="UP001596409"/>
    </source>
</evidence>
<evidence type="ECO:0000313" key="1">
    <source>
        <dbReference type="EMBL" id="MFC7010940.1"/>
    </source>
</evidence>
<dbReference type="Proteomes" id="UP001596409">
    <property type="component" value="Unassembled WGS sequence"/>
</dbReference>
<dbReference type="EMBL" id="JBHSYM010000007">
    <property type="protein sequence ID" value="MFC7010940.1"/>
    <property type="molecule type" value="Genomic_DNA"/>
</dbReference>
<sequence>MGAASAMLVVVPWSLLREATDLRTERAAVVRSRHRVVADGNTTAPVTTAKAPAIVCRRARRSAPRTCQAGAGSSSARRRRRALVGVGTGHGTGAPAQGQVGGGLRLCAHLPAAALLEACRAVAPVRLDGRAAPARLT</sequence>
<keyword evidence="2" id="KW-1185">Reference proteome</keyword>
<reference evidence="2" key="1">
    <citation type="journal article" date="2019" name="Int. J. Syst. Evol. Microbiol.">
        <title>The Global Catalogue of Microorganisms (GCM) 10K type strain sequencing project: providing services to taxonomists for standard genome sequencing and annotation.</title>
        <authorList>
            <consortium name="The Broad Institute Genomics Platform"/>
            <consortium name="The Broad Institute Genome Sequencing Center for Infectious Disease"/>
            <person name="Wu L."/>
            <person name="Ma J."/>
        </authorList>
    </citation>
    <scope>NUCLEOTIDE SEQUENCE [LARGE SCALE GENOMIC DNA]</scope>
    <source>
        <strain evidence="2">JCM 4855</strain>
    </source>
</reference>